<dbReference type="AlphaFoldDB" id="A0A4Y9YV58"/>
<dbReference type="InterPro" id="IPR012597">
    <property type="entry name" value="Pheromone"/>
</dbReference>
<name>A0A4Y9YV58_9AGAM</name>
<dbReference type="GO" id="GO:0016020">
    <property type="term" value="C:membrane"/>
    <property type="evidence" value="ECO:0007669"/>
    <property type="project" value="InterPro"/>
</dbReference>
<feature type="compositionally biased region" description="Polar residues" evidence="1">
    <location>
        <begin position="16"/>
        <end position="30"/>
    </location>
</feature>
<dbReference type="EMBL" id="SEOQ01000327">
    <property type="protein sequence ID" value="TFY65588.1"/>
    <property type="molecule type" value="Genomic_DNA"/>
</dbReference>
<sequence length="98" mass="10297">MREGTGSTMGRDGGHTLSSDTYATPPHLTQFSVDNSHSTIHYAAMDEFGSIDMDFGDPSAFLFAPSPSSSNNTHPSISCPPADSEHSGGGANWYCVIA</sequence>
<feature type="region of interest" description="Disordered" evidence="1">
    <location>
        <begin position="1"/>
        <end position="30"/>
    </location>
</feature>
<evidence type="ECO:0000313" key="2">
    <source>
        <dbReference type="EMBL" id="TFY65588.1"/>
    </source>
</evidence>
<dbReference type="Pfam" id="PF08015">
    <property type="entry name" value="Pheromone"/>
    <property type="match status" value="1"/>
</dbReference>
<proteinExistence type="predicted"/>
<gene>
    <name evidence="2" type="ORF">EVG20_g5504</name>
</gene>
<reference evidence="2 3" key="1">
    <citation type="submission" date="2019-02" db="EMBL/GenBank/DDBJ databases">
        <title>Genome sequencing of the rare red list fungi Dentipellis fragilis.</title>
        <authorList>
            <person name="Buettner E."/>
            <person name="Kellner H."/>
        </authorList>
    </citation>
    <scope>NUCLEOTIDE SEQUENCE [LARGE SCALE GENOMIC DNA]</scope>
    <source>
        <strain evidence="2 3">DSM 105465</strain>
    </source>
</reference>
<protein>
    <submittedName>
        <fullName evidence="2">Uncharacterized protein</fullName>
    </submittedName>
</protein>
<feature type="compositionally biased region" description="Low complexity" evidence="1">
    <location>
        <begin position="64"/>
        <end position="77"/>
    </location>
</feature>
<feature type="region of interest" description="Disordered" evidence="1">
    <location>
        <begin position="64"/>
        <end position="89"/>
    </location>
</feature>
<organism evidence="2 3">
    <name type="scientific">Dentipellis fragilis</name>
    <dbReference type="NCBI Taxonomy" id="205917"/>
    <lineage>
        <taxon>Eukaryota</taxon>
        <taxon>Fungi</taxon>
        <taxon>Dikarya</taxon>
        <taxon>Basidiomycota</taxon>
        <taxon>Agaricomycotina</taxon>
        <taxon>Agaricomycetes</taxon>
        <taxon>Russulales</taxon>
        <taxon>Hericiaceae</taxon>
        <taxon>Dentipellis</taxon>
    </lineage>
</organism>
<comment type="caution">
    <text evidence="2">The sequence shown here is derived from an EMBL/GenBank/DDBJ whole genome shotgun (WGS) entry which is preliminary data.</text>
</comment>
<accession>A0A4Y9YV58</accession>
<evidence type="ECO:0000256" key="1">
    <source>
        <dbReference type="SAM" id="MobiDB-lite"/>
    </source>
</evidence>
<evidence type="ECO:0000313" key="3">
    <source>
        <dbReference type="Proteomes" id="UP000298327"/>
    </source>
</evidence>
<dbReference type="Proteomes" id="UP000298327">
    <property type="component" value="Unassembled WGS sequence"/>
</dbReference>
<keyword evidence="3" id="KW-1185">Reference proteome</keyword>
<dbReference type="GO" id="GO:0000772">
    <property type="term" value="F:mating pheromone activity"/>
    <property type="evidence" value="ECO:0007669"/>
    <property type="project" value="InterPro"/>
</dbReference>